<sequence>MGKKVLFIVPPDRFNDDELFIPKGILENAGIEVTISSLNKGEITGDNKGTAVAEALFSEVPAADYDAVSVIGGSGTPDYLWGNEQLIDYLKQAYEQKVLVTGICAGSVAVAQTGLLSGRPAACYPVDSQINELQARNVEYAGSQHVVAHDDIITGDGPDGAQQFGESLVKALS</sequence>
<dbReference type="InterPro" id="IPR029062">
    <property type="entry name" value="Class_I_gatase-like"/>
</dbReference>
<dbReference type="EMBL" id="CP011058">
    <property type="protein sequence ID" value="AJY74792.1"/>
    <property type="molecule type" value="Genomic_DNA"/>
</dbReference>
<dbReference type="HOGENOM" id="CLU_000445_44_4_9"/>
<dbReference type="PATRIC" id="fig|1126833.4.peg.2114"/>
<protein>
    <submittedName>
        <fullName evidence="2">Peptidase</fullName>
    </submittedName>
</protein>
<gene>
    <name evidence="2" type="ORF">VN24_09570</name>
</gene>
<dbReference type="Proteomes" id="UP000032633">
    <property type="component" value="Chromosome"/>
</dbReference>
<dbReference type="KEGG" id="pbj:VN24_09570"/>
<name>A0A0D5NIJ1_9BACL</name>
<accession>A0A0D5NIJ1</accession>
<organism evidence="2 3">
    <name type="scientific">Paenibacillus beijingensis</name>
    <dbReference type="NCBI Taxonomy" id="1126833"/>
    <lineage>
        <taxon>Bacteria</taxon>
        <taxon>Bacillati</taxon>
        <taxon>Bacillota</taxon>
        <taxon>Bacilli</taxon>
        <taxon>Bacillales</taxon>
        <taxon>Paenibacillaceae</taxon>
        <taxon>Paenibacillus</taxon>
    </lineage>
</organism>
<dbReference type="InterPro" id="IPR050325">
    <property type="entry name" value="Prot/Nucl_acid_deglycase"/>
</dbReference>
<feature type="domain" description="DJ-1/PfpI" evidence="1">
    <location>
        <begin position="3"/>
        <end position="170"/>
    </location>
</feature>
<evidence type="ECO:0000313" key="2">
    <source>
        <dbReference type="EMBL" id="AJY74792.1"/>
    </source>
</evidence>
<dbReference type="RefSeq" id="WP_045670225.1">
    <property type="nucleotide sequence ID" value="NZ_CP011058.1"/>
</dbReference>
<dbReference type="AlphaFoldDB" id="A0A0D5NIJ1"/>
<dbReference type="InterPro" id="IPR002818">
    <property type="entry name" value="DJ-1/PfpI"/>
</dbReference>
<dbReference type="SUPFAM" id="SSF52317">
    <property type="entry name" value="Class I glutamine amidotransferase-like"/>
    <property type="match status" value="1"/>
</dbReference>
<dbReference type="GO" id="GO:0005737">
    <property type="term" value="C:cytoplasm"/>
    <property type="evidence" value="ECO:0007669"/>
    <property type="project" value="TreeGrafter"/>
</dbReference>
<reference evidence="2 3" key="1">
    <citation type="journal article" date="2015" name="J. Biotechnol.">
        <title>Complete genome sequence of Paenibacillus beijingensis 7188(T) (=DSM 24997(T)), a novel rhizobacterium from jujube garden soil.</title>
        <authorList>
            <person name="Kwak Y."/>
            <person name="Shin J.H."/>
        </authorList>
    </citation>
    <scope>NUCLEOTIDE SEQUENCE [LARGE SCALE GENOMIC DNA]</scope>
    <source>
        <strain evidence="2 3">DSM 24997</strain>
    </source>
</reference>
<dbReference type="PANTHER" id="PTHR48094">
    <property type="entry name" value="PROTEIN/NUCLEIC ACID DEGLYCASE DJ-1-RELATED"/>
    <property type="match status" value="1"/>
</dbReference>
<proteinExistence type="predicted"/>
<evidence type="ECO:0000313" key="3">
    <source>
        <dbReference type="Proteomes" id="UP000032633"/>
    </source>
</evidence>
<keyword evidence="3" id="KW-1185">Reference proteome</keyword>
<dbReference type="Gene3D" id="3.40.50.880">
    <property type="match status" value="1"/>
</dbReference>
<dbReference type="Pfam" id="PF01965">
    <property type="entry name" value="DJ-1_PfpI"/>
    <property type="match status" value="1"/>
</dbReference>
<reference evidence="3" key="2">
    <citation type="submission" date="2015-03" db="EMBL/GenBank/DDBJ databases">
        <title>Genome sequence of Paenibacillus beijingensis strain DSM 24997T.</title>
        <authorList>
            <person name="Kwak Y."/>
            <person name="Shin J.-H."/>
        </authorList>
    </citation>
    <scope>NUCLEOTIDE SEQUENCE [LARGE SCALE GENOMIC DNA]</scope>
    <source>
        <strain evidence="3">DSM 24997</strain>
    </source>
</reference>
<dbReference type="STRING" id="1126833.VN24_09570"/>
<dbReference type="PANTHER" id="PTHR48094:SF12">
    <property type="entry name" value="PARKINSON DISEASE PROTEIN 7 HOMOLOG"/>
    <property type="match status" value="1"/>
</dbReference>
<evidence type="ECO:0000259" key="1">
    <source>
        <dbReference type="Pfam" id="PF01965"/>
    </source>
</evidence>
<dbReference type="OrthoDB" id="9800516at2"/>